<keyword evidence="3" id="KW-0328">Glycosyltransferase</keyword>
<dbReference type="Proteomes" id="UP000274131">
    <property type="component" value="Unassembled WGS sequence"/>
</dbReference>
<dbReference type="InterPro" id="IPR050271">
    <property type="entry name" value="UDP-glycosyltransferase"/>
</dbReference>
<dbReference type="PANTHER" id="PTHR48043:SF22">
    <property type="entry name" value="GLUCURONOSYLTRANSFERASE"/>
    <property type="match status" value="1"/>
</dbReference>
<reference evidence="8" key="1">
    <citation type="submission" date="2017-02" db="UniProtKB">
        <authorList>
            <consortium name="WormBaseParasite"/>
        </authorList>
    </citation>
    <scope>IDENTIFICATION</scope>
</reference>
<evidence type="ECO:0000256" key="4">
    <source>
        <dbReference type="ARBA" id="ARBA00022679"/>
    </source>
</evidence>
<evidence type="ECO:0000313" key="7">
    <source>
        <dbReference type="Proteomes" id="UP000274131"/>
    </source>
</evidence>
<dbReference type="Pfam" id="PF00201">
    <property type="entry name" value="UDPGT"/>
    <property type="match status" value="1"/>
</dbReference>
<dbReference type="OrthoDB" id="5850162at2759"/>
<protein>
    <recommendedName>
        <fullName evidence="2">glucuronosyltransferase</fullName>
        <ecNumber evidence="2">2.4.1.17</ecNumber>
    </recommendedName>
</protein>
<evidence type="ECO:0000256" key="3">
    <source>
        <dbReference type="ARBA" id="ARBA00022676"/>
    </source>
</evidence>
<keyword evidence="4" id="KW-0808">Transferase</keyword>
<dbReference type="Gene3D" id="3.40.50.2000">
    <property type="entry name" value="Glycogen Phosphorylase B"/>
    <property type="match status" value="1"/>
</dbReference>
<dbReference type="SUPFAM" id="SSF53756">
    <property type="entry name" value="UDP-Glycosyltransferase/glycogen phosphorylase"/>
    <property type="match status" value="1"/>
</dbReference>
<dbReference type="AlphaFoldDB" id="A0A0N4VGV1"/>
<proteinExistence type="inferred from homology"/>
<name>A0A0N4VGV1_ENTVE</name>
<evidence type="ECO:0000313" key="8">
    <source>
        <dbReference type="WBParaSite" id="EVEC_0001004001-mRNA-1"/>
    </source>
</evidence>
<comment type="similarity">
    <text evidence="1">Belongs to the UDP-glycosyltransferase family.</text>
</comment>
<evidence type="ECO:0000256" key="5">
    <source>
        <dbReference type="ARBA" id="ARBA00047475"/>
    </source>
</evidence>
<sequence>MRPSKYGRHPKFLTIVTHGGWASVMEALTHGKPMILVPLFADQYRNARIMHSKNIGIILDKKNLTARKIKLAIQTILDNKMYDLYPLSSLSKKFSG</sequence>
<gene>
    <name evidence="6" type="ORF">EVEC_LOCUS9397</name>
</gene>
<reference evidence="6 7" key="2">
    <citation type="submission" date="2018-10" db="EMBL/GenBank/DDBJ databases">
        <authorList>
            <consortium name="Pathogen Informatics"/>
        </authorList>
    </citation>
    <scope>NUCLEOTIDE SEQUENCE [LARGE SCALE GENOMIC DNA]</scope>
</reference>
<comment type="catalytic activity">
    <reaction evidence="5">
        <text>glucuronate acceptor + UDP-alpha-D-glucuronate = acceptor beta-D-glucuronoside + UDP + H(+)</text>
        <dbReference type="Rhea" id="RHEA:21032"/>
        <dbReference type="ChEBI" id="CHEBI:15378"/>
        <dbReference type="ChEBI" id="CHEBI:58052"/>
        <dbReference type="ChEBI" id="CHEBI:58223"/>
        <dbReference type="ChEBI" id="CHEBI:132367"/>
        <dbReference type="ChEBI" id="CHEBI:132368"/>
        <dbReference type="EC" id="2.4.1.17"/>
    </reaction>
</comment>
<keyword evidence="7" id="KW-1185">Reference proteome</keyword>
<dbReference type="GO" id="GO:0015020">
    <property type="term" value="F:glucuronosyltransferase activity"/>
    <property type="evidence" value="ECO:0007669"/>
    <property type="project" value="UniProtKB-EC"/>
</dbReference>
<evidence type="ECO:0000256" key="2">
    <source>
        <dbReference type="ARBA" id="ARBA00012544"/>
    </source>
</evidence>
<evidence type="ECO:0000256" key="1">
    <source>
        <dbReference type="ARBA" id="ARBA00009995"/>
    </source>
</evidence>
<dbReference type="STRING" id="51028.A0A0N4VGV1"/>
<evidence type="ECO:0000313" key="6">
    <source>
        <dbReference type="EMBL" id="VDD94646.1"/>
    </source>
</evidence>
<accession>A0A0N4VGV1</accession>
<dbReference type="EC" id="2.4.1.17" evidence="2"/>
<dbReference type="PANTHER" id="PTHR48043">
    <property type="entry name" value="EG:EG0003.4 PROTEIN-RELATED"/>
    <property type="match status" value="1"/>
</dbReference>
<dbReference type="InterPro" id="IPR002213">
    <property type="entry name" value="UDP_glucos_trans"/>
</dbReference>
<organism evidence="8">
    <name type="scientific">Enterobius vermicularis</name>
    <name type="common">Human pinworm</name>
    <dbReference type="NCBI Taxonomy" id="51028"/>
    <lineage>
        <taxon>Eukaryota</taxon>
        <taxon>Metazoa</taxon>
        <taxon>Ecdysozoa</taxon>
        <taxon>Nematoda</taxon>
        <taxon>Chromadorea</taxon>
        <taxon>Rhabditida</taxon>
        <taxon>Spirurina</taxon>
        <taxon>Oxyuridomorpha</taxon>
        <taxon>Oxyuroidea</taxon>
        <taxon>Oxyuridae</taxon>
        <taxon>Enterobius</taxon>
    </lineage>
</organism>
<dbReference type="WBParaSite" id="EVEC_0001004001-mRNA-1">
    <property type="protein sequence ID" value="EVEC_0001004001-mRNA-1"/>
    <property type="gene ID" value="EVEC_0001004001"/>
</dbReference>
<dbReference type="EMBL" id="UXUI01010015">
    <property type="protein sequence ID" value="VDD94646.1"/>
    <property type="molecule type" value="Genomic_DNA"/>
</dbReference>